<dbReference type="PANTHER" id="PTHR21000:SF5">
    <property type="entry name" value="DIHYDROXY-ACID DEHYDRATASE, MITOCHONDRIAL"/>
    <property type="match status" value="1"/>
</dbReference>
<evidence type="ECO:0000256" key="8">
    <source>
        <dbReference type="ARBA" id="ARBA00023014"/>
    </source>
</evidence>
<evidence type="ECO:0000259" key="17">
    <source>
        <dbReference type="Pfam" id="PF00920"/>
    </source>
</evidence>
<dbReference type="NCBIfam" id="TIGR00110">
    <property type="entry name" value="ilvD"/>
    <property type="match status" value="1"/>
</dbReference>
<dbReference type="Pfam" id="PF00920">
    <property type="entry name" value="ILVD_EDD_N"/>
    <property type="match status" value="1"/>
</dbReference>
<accession>A0ABD6BXV2</accession>
<evidence type="ECO:0000256" key="3">
    <source>
        <dbReference type="ARBA" id="ARBA00022605"/>
    </source>
</evidence>
<evidence type="ECO:0000313" key="19">
    <source>
        <dbReference type="EMBL" id="MFD1569244.1"/>
    </source>
</evidence>
<evidence type="ECO:0000256" key="7">
    <source>
        <dbReference type="ARBA" id="ARBA00023004"/>
    </source>
</evidence>
<evidence type="ECO:0000256" key="15">
    <source>
        <dbReference type="HAMAP-Rule" id="MF_00012"/>
    </source>
</evidence>
<comment type="catalytic activity">
    <reaction evidence="11">
        <text>(2R)-2,3-dihydroxy-3-methylbutanoate = 3-methyl-2-oxobutanoate + H2O</text>
        <dbReference type="Rhea" id="RHEA:24809"/>
        <dbReference type="ChEBI" id="CHEBI:11851"/>
        <dbReference type="ChEBI" id="CHEBI:15377"/>
        <dbReference type="ChEBI" id="CHEBI:49072"/>
        <dbReference type="EC" id="4.2.1.9"/>
    </reaction>
    <physiologicalReaction direction="left-to-right" evidence="11">
        <dbReference type="Rhea" id="RHEA:24810"/>
    </physiologicalReaction>
</comment>
<protein>
    <recommendedName>
        <fullName evidence="14 15">Dihydroxy-acid dehydratase</fullName>
        <shortName evidence="15">DAD</shortName>
        <ecNumber evidence="14 15">4.2.1.9</ecNumber>
    </recommendedName>
</protein>
<feature type="active site" description="Proton acceptor" evidence="15">
    <location>
        <position position="505"/>
    </location>
</feature>
<evidence type="ECO:0000256" key="6">
    <source>
        <dbReference type="ARBA" id="ARBA00022842"/>
    </source>
</evidence>
<dbReference type="PANTHER" id="PTHR21000">
    <property type="entry name" value="DIHYDROXY-ACID DEHYDRATASE DAD"/>
    <property type="match status" value="1"/>
</dbReference>
<feature type="binding site" description="via carbamate group" evidence="15">
    <location>
        <position position="151"/>
    </location>
    <ligand>
        <name>Mg(2+)</name>
        <dbReference type="ChEBI" id="CHEBI:18420"/>
    </ligand>
</feature>
<evidence type="ECO:0000256" key="5">
    <source>
        <dbReference type="ARBA" id="ARBA00022723"/>
    </source>
</evidence>
<dbReference type="SUPFAM" id="SSF52016">
    <property type="entry name" value="LeuD/IlvD-like"/>
    <property type="match status" value="1"/>
</dbReference>
<dbReference type="PROSITE" id="PS00887">
    <property type="entry name" value="ILVD_EDD_2"/>
    <property type="match status" value="1"/>
</dbReference>
<organism evidence="19 20">
    <name type="scientific">Halorubrum laminariae</name>
    <dbReference type="NCBI Taxonomy" id="1433523"/>
    <lineage>
        <taxon>Archaea</taxon>
        <taxon>Methanobacteriati</taxon>
        <taxon>Methanobacteriota</taxon>
        <taxon>Stenosarchaea group</taxon>
        <taxon>Halobacteria</taxon>
        <taxon>Halobacteriales</taxon>
        <taxon>Haloferacaceae</taxon>
        <taxon>Halorubrum</taxon>
    </lineage>
</organism>
<dbReference type="Gene3D" id="3.50.30.80">
    <property type="entry name" value="IlvD/EDD C-terminal domain-like"/>
    <property type="match status" value="1"/>
</dbReference>
<feature type="domain" description="Dihydroxy-acid/6-phosphogluconate dehydratase C-terminal" evidence="18">
    <location>
        <begin position="399"/>
        <end position="586"/>
    </location>
</feature>
<dbReference type="GO" id="GO:0051537">
    <property type="term" value="F:2 iron, 2 sulfur cluster binding"/>
    <property type="evidence" value="ECO:0007669"/>
    <property type="project" value="UniProtKB-UniRule"/>
</dbReference>
<comment type="catalytic activity">
    <reaction evidence="15">
        <text>(2R,3R)-2,3-dihydroxy-3-methylpentanoate = (S)-3-methyl-2-oxopentanoate + H2O</text>
        <dbReference type="Rhea" id="RHEA:27694"/>
        <dbReference type="ChEBI" id="CHEBI:15377"/>
        <dbReference type="ChEBI" id="CHEBI:35146"/>
        <dbReference type="ChEBI" id="CHEBI:49258"/>
        <dbReference type="EC" id="4.2.1.9"/>
    </reaction>
</comment>
<keyword evidence="20" id="KW-1185">Reference proteome</keyword>
<dbReference type="SUPFAM" id="SSF143975">
    <property type="entry name" value="IlvD/EDD N-terminal domain-like"/>
    <property type="match status" value="1"/>
</dbReference>
<dbReference type="GO" id="GO:0000287">
    <property type="term" value="F:magnesium ion binding"/>
    <property type="evidence" value="ECO:0007669"/>
    <property type="project" value="UniProtKB-UniRule"/>
</dbReference>
<feature type="binding site" evidence="15">
    <location>
        <position position="108"/>
    </location>
    <ligand>
        <name>Mg(2+)</name>
        <dbReference type="ChEBI" id="CHEBI:18420"/>
    </ligand>
</feature>
<gene>
    <name evidence="15 19" type="primary">ilvD</name>
    <name evidence="19" type="ORF">ACFR9T_01335</name>
</gene>
<comment type="pathway">
    <text evidence="12 15">Amino-acid biosynthesis; L-valine biosynthesis; L-valine from pyruvate: step 3/4.</text>
</comment>
<evidence type="ECO:0000256" key="16">
    <source>
        <dbReference type="SAM" id="MobiDB-lite"/>
    </source>
</evidence>
<proteinExistence type="inferred from homology"/>
<dbReference type="GO" id="GO:0004160">
    <property type="term" value="F:dihydroxy-acid dehydratase activity"/>
    <property type="evidence" value="ECO:0007669"/>
    <property type="project" value="UniProtKB-UniRule"/>
</dbReference>
<feature type="modified residue" description="N6-carboxylysine" evidence="15">
    <location>
        <position position="151"/>
    </location>
</feature>
<feature type="binding site" evidence="15">
    <location>
        <position position="479"/>
    </location>
    <ligand>
        <name>Mg(2+)</name>
        <dbReference type="ChEBI" id="CHEBI:18420"/>
    </ligand>
</feature>
<dbReference type="PROSITE" id="PS00886">
    <property type="entry name" value="ILVD_EDD_1"/>
    <property type="match status" value="1"/>
</dbReference>
<keyword evidence="5 15" id="KW-0479">Metal-binding</keyword>
<evidence type="ECO:0000256" key="14">
    <source>
        <dbReference type="ARBA" id="ARBA00029490"/>
    </source>
</evidence>
<comment type="caution">
    <text evidence="19">The sequence shown here is derived from an EMBL/GenBank/DDBJ whole genome shotgun (WGS) entry which is preliminary data.</text>
</comment>
<dbReference type="InterPro" id="IPR056740">
    <property type="entry name" value="ILV_EDD_C"/>
</dbReference>
<evidence type="ECO:0000259" key="18">
    <source>
        <dbReference type="Pfam" id="PF24877"/>
    </source>
</evidence>
<dbReference type="InterPro" id="IPR037237">
    <property type="entry name" value="IlvD/EDD_N"/>
</dbReference>
<dbReference type="Proteomes" id="UP001597185">
    <property type="component" value="Unassembled WGS sequence"/>
</dbReference>
<dbReference type="InterPro" id="IPR050165">
    <property type="entry name" value="DHAD_IlvD/Edd"/>
</dbReference>
<keyword evidence="7 15" id="KW-0408">Iron</keyword>
<comment type="caution">
    <text evidence="15">Lacks conserved residue(s) required for the propagation of feature annotation.</text>
</comment>
<dbReference type="InterPro" id="IPR020558">
    <property type="entry name" value="DiOHA_6PGluconate_deHydtase_CS"/>
</dbReference>
<sequence>MSEQQSRPDEEATSRGGGDADRFAGTKDESLRSRDVTEGAERAPHRSMFRAMGFDDEDLSSPIVGVPNPAADITPCNVHLDDVADAALDGIDAAGGMPIEFGTITISDAISMGTEGMKASLISREVIADSVELVSFGERMDALVTVAGCDKNLPGMLMAAIRTDLPSVFLYGGSIMPGQHDGRDVTIVQVFEGVGAYAEGDMSGEELDELERHACPGAGSCGGMFTANTMASISEALGMAPLGSASPPAEDQERYDVAERAGELAMDCIENDRRPSDILSRKSFENAIALQTAMGGSTNAVLHLLALAGEADIDLSIEDFDEISRRTPKIADLQPGGNSVMNDLHEVGGVPVVLRRLLEADLLHGDAMTVTGRTLAEEIEELEANGDFPADDDIEADFLYTVDEPKEAEGAIKILTGNLAPEGSVLKVTGDDAFYHEGPARVFTNEEDAMEYVQSGEIESGDVIVIHNEGPTGGPGMREMLGVTAAVVGAGHEDDVALLTDGRFSGATRGPMIGHVAPEAAVGGPIGLIEDGDEITVDIPERDLSVDLSEEELAERREAFETPEPQYEGGILAKYGRDFASASEGAVTNPRLTRDL</sequence>
<feature type="binding site" evidence="15">
    <location>
        <position position="150"/>
    </location>
    <ligand>
        <name>Mg(2+)</name>
        <dbReference type="ChEBI" id="CHEBI:18420"/>
    </ligand>
</feature>
<comment type="cofactor">
    <cofactor evidence="15">
        <name>[2Fe-2S] cluster</name>
        <dbReference type="ChEBI" id="CHEBI:190135"/>
    </cofactor>
    <text evidence="15">Binds 1 [2Fe-2S] cluster per subunit. This cluster acts as a Lewis acid cofactor.</text>
</comment>
<dbReference type="InterPro" id="IPR000581">
    <property type="entry name" value="ILV_EDD_N"/>
</dbReference>
<evidence type="ECO:0000256" key="4">
    <source>
        <dbReference type="ARBA" id="ARBA00022714"/>
    </source>
</evidence>
<keyword evidence="6 15" id="KW-0460">Magnesium</keyword>
<evidence type="ECO:0000256" key="9">
    <source>
        <dbReference type="ARBA" id="ARBA00023239"/>
    </source>
</evidence>
<evidence type="ECO:0000256" key="12">
    <source>
        <dbReference type="ARBA" id="ARBA00029436"/>
    </source>
</evidence>
<dbReference type="FunFam" id="3.50.30.80:FF:000001">
    <property type="entry name" value="Dihydroxy-acid dehydratase"/>
    <property type="match status" value="1"/>
</dbReference>
<dbReference type="RefSeq" id="WP_256417086.1">
    <property type="nucleotide sequence ID" value="NZ_JANHDL010000002.1"/>
</dbReference>
<keyword evidence="3 15" id="KW-0028">Amino-acid biosynthesis</keyword>
<dbReference type="HAMAP" id="MF_00012">
    <property type="entry name" value="IlvD"/>
    <property type="match status" value="1"/>
</dbReference>
<comment type="function">
    <text evidence="15">Functions in the biosynthesis of branched-chain amino acids. Catalyzes the dehydration of (2R,3R)-2,3-dihydroxy-3-methylpentanoate (2,3-dihydroxy-3-methylvalerate) into 2-oxo-3-methylpentanoate (2-oxo-3-methylvalerate) and of (2R)-2,3-dihydroxy-3-methylbutanoate (2,3-dihydroxyisovalerate) into 2-oxo-3-methylbutanoate (2-oxoisovalerate), the penultimate precursor to L-isoleucine and L-valine, respectively.</text>
</comment>
<dbReference type="GO" id="GO:0009099">
    <property type="term" value="P:L-valine biosynthetic process"/>
    <property type="evidence" value="ECO:0007669"/>
    <property type="project" value="UniProtKB-UniRule"/>
</dbReference>
<comment type="pathway">
    <text evidence="13 15">Amino-acid biosynthesis; L-isoleucine biosynthesis; L-isoleucine from 2-oxobutanoate: step 3/4.</text>
</comment>
<comment type="subunit">
    <text evidence="15">Homodimer.</text>
</comment>
<keyword evidence="8 15" id="KW-0411">Iron-sulfur</keyword>
<feature type="region of interest" description="Disordered" evidence="16">
    <location>
        <begin position="1"/>
        <end position="44"/>
    </location>
</feature>
<evidence type="ECO:0000313" key="20">
    <source>
        <dbReference type="Proteomes" id="UP001597185"/>
    </source>
</evidence>
<keyword evidence="4 15" id="KW-0001">2Fe-2S</keyword>
<evidence type="ECO:0000256" key="1">
    <source>
        <dbReference type="ARBA" id="ARBA00001946"/>
    </source>
</evidence>
<keyword evidence="9 15" id="KW-0456">Lyase</keyword>
<keyword evidence="10 15" id="KW-0100">Branched-chain amino acid biosynthesis</keyword>
<name>A0ABD6BXV2_9EURY</name>
<reference evidence="19 20" key="1">
    <citation type="journal article" date="2019" name="Int. J. Syst. Evol. Microbiol.">
        <title>The Global Catalogue of Microorganisms (GCM) 10K type strain sequencing project: providing services to taxonomists for standard genome sequencing and annotation.</title>
        <authorList>
            <consortium name="The Broad Institute Genomics Platform"/>
            <consortium name="The Broad Institute Genome Sequencing Center for Infectious Disease"/>
            <person name="Wu L."/>
            <person name="Ma J."/>
        </authorList>
    </citation>
    <scope>NUCLEOTIDE SEQUENCE [LARGE SCALE GENOMIC DNA]</scope>
    <source>
        <strain evidence="19 20">CGMCC 1.12689</strain>
    </source>
</reference>
<evidence type="ECO:0000256" key="10">
    <source>
        <dbReference type="ARBA" id="ARBA00023304"/>
    </source>
</evidence>
<evidence type="ECO:0000256" key="13">
    <source>
        <dbReference type="ARBA" id="ARBA00029437"/>
    </source>
</evidence>
<feature type="domain" description="Dihydroxy-acid/6-phosphogluconate dehydratase N-terminal" evidence="17">
    <location>
        <begin position="62"/>
        <end position="377"/>
    </location>
</feature>
<dbReference type="AlphaFoldDB" id="A0ABD6BXV2"/>
<dbReference type="EC" id="4.2.1.9" evidence="14 15"/>
<comment type="cofactor">
    <cofactor evidence="1 15">
        <name>Mg(2+)</name>
        <dbReference type="ChEBI" id="CHEBI:18420"/>
    </cofactor>
</comment>
<evidence type="ECO:0000256" key="2">
    <source>
        <dbReference type="ARBA" id="ARBA00006486"/>
    </source>
</evidence>
<dbReference type="InterPro" id="IPR004404">
    <property type="entry name" value="DihydroxyA_deHydtase"/>
</dbReference>
<dbReference type="EMBL" id="JBHUDB010000001">
    <property type="protein sequence ID" value="MFD1569244.1"/>
    <property type="molecule type" value="Genomic_DNA"/>
</dbReference>
<evidence type="ECO:0000256" key="11">
    <source>
        <dbReference type="ARBA" id="ARBA00029304"/>
    </source>
</evidence>
<dbReference type="InterPro" id="IPR042096">
    <property type="entry name" value="Dihydro-acid_dehy_C"/>
</dbReference>
<dbReference type="NCBIfam" id="NF002068">
    <property type="entry name" value="PRK00911.1"/>
    <property type="match status" value="1"/>
</dbReference>
<feature type="binding site" evidence="15">
    <location>
        <position position="76"/>
    </location>
    <ligand>
        <name>[2Fe-2S] cluster</name>
        <dbReference type="ChEBI" id="CHEBI:190135"/>
    </ligand>
</feature>
<comment type="similarity">
    <text evidence="2 15">Belongs to the IlvD/Edd family.</text>
</comment>
<dbReference type="GO" id="GO:0009097">
    <property type="term" value="P:isoleucine biosynthetic process"/>
    <property type="evidence" value="ECO:0007669"/>
    <property type="project" value="UniProtKB-UniRule"/>
</dbReference>
<dbReference type="Pfam" id="PF24877">
    <property type="entry name" value="ILV_EDD_C"/>
    <property type="match status" value="1"/>
</dbReference>